<organism evidence="2 3">
    <name type="scientific">Micromonospora craterilacus</name>
    <dbReference type="NCBI Taxonomy" id="1655439"/>
    <lineage>
        <taxon>Bacteria</taxon>
        <taxon>Bacillati</taxon>
        <taxon>Actinomycetota</taxon>
        <taxon>Actinomycetes</taxon>
        <taxon>Micromonosporales</taxon>
        <taxon>Micromonosporaceae</taxon>
        <taxon>Micromonospora</taxon>
    </lineage>
</organism>
<keyword evidence="3" id="KW-1185">Reference proteome</keyword>
<name>A0A2W2FQJ6_9ACTN</name>
<accession>A0A2W2FQJ6</accession>
<feature type="signal peptide" evidence="1">
    <location>
        <begin position="1"/>
        <end position="26"/>
    </location>
</feature>
<sequence length="239" mass="25699">MRATRLAGLLLGILSAATLTASQAVAAPSERTDEETLKVFLEAVAATRSTDYKLAVRADRDMLTGAVSTAARATEVTHLTEYSQSTFVTVPDRMYAQGEFGFGPEAFIELIFGLMRVNCAFAAVADPAMGLSMAGAATTADKSDDRTIRGTFDLSRIDGPENTMMTVKHLRTILTAKATAIPFTAVIEDRYVRSFETVLPRADGTRLVYRMELSEIGATNKIAVPPGGKIIPAPPELYE</sequence>
<protein>
    <submittedName>
        <fullName evidence="2">Uncharacterized protein</fullName>
    </submittedName>
</protein>
<dbReference type="Proteomes" id="UP000248924">
    <property type="component" value="Unassembled WGS sequence"/>
</dbReference>
<reference evidence="2 3" key="1">
    <citation type="submission" date="2018-01" db="EMBL/GenBank/DDBJ databases">
        <title>Draft genome sequence of Jishengella sp. NA12.</title>
        <authorList>
            <person name="Sahin N."/>
            <person name="Ay H."/>
            <person name="Saygin H."/>
        </authorList>
    </citation>
    <scope>NUCLEOTIDE SEQUENCE [LARGE SCALE GENOMIC DNA]</scope>
    <source>
        <strain evidence="2 3">NA12</strain>
    </source>
</reference>
<gene>
    <name evidence="2" type="ORF">C1I95_01025</name>
</gene>
<comment type="caution">
    <text evidence="2">The sequence shown here is derived from an EMBL/GenBank/DDBJ whole genome shotgun (WGS) entry which is preliminary data.</text>
</comment>
<keyword evidence="1" id="KW-0732">Signal</keyword>
<evidence type="ECO:0000256" key="1">
    <source>
        <dbReference type="SAM" id="SignalP"/>
    </source>
</evidence>
<evidence type="ECO:0000313" key="3">
    <source>
        <dbReference type="Proteomes" id="UP000248924"/>
    </source>
</evidence>
<feature type="chain" id="PRO_5016146638" evidence="1">
    <location>
        <begin position="27"/>
        <end position="239"/>
    </location>
</feature>
<evidence type="ECO:0000313" key="2">
    <source>
        <dbReference type="EMBL" id="PZG24127.1"/>
    </source>
</evidence>
<dbReference type="EMBL" id="POTY01000003">
    <property type="protein sequence ID" value="PZG24127.1"/>
    <property type="molecule type" value="Genomic_DNA"/>
</dbReference>
<dbReference type="AlphaFoldDB" id="A0A2W2FQJ6"/>
<proteinExistence type="predicted"/>